<dbReference type="EMBL" id="CM043801">
    <property type="protein sequence ID" value="KAI4809448.1"/>
    <property type="molecule type" value="Genomic_DNA"/>
</dbReference>
<evidence type="ECO:0000313" key="1">
    <source>
        <dbReference type="EMBL" id="KAI4809448.1"/>
    </source>
</evidence>
<organism evidence="1 2">
    <name type="scientific">Chaenocephalus aceratus</name>
    <name type="common">Blackfin icefish</name>
    <name type="synonym">Chaenichthys aceratus</name>
    <dbReference type="NCBI Taxonomy" id="36190"/>
    <lineage>
        <taxon>Eukaryota</taxon>
        <taxon>Metazoa</taxon>
        <taxon>Chordata</taxon>
        <taxon>Craniata</taxon>
        <taxon>Vertebrata</taxon>
        <taxon>Euteleostomi</taxon>
        <taxon>Actinopterygii</taxon>
        <taxon>Neopterygii</taxon>
        <taxon>Teleostei</taxon>
        <taxon>Neoteleostei</taxon>
        <taxon>Acanthomorphata</taxon>
        <taxon>Eupercaria</taxon>
        <taxon>Perciformes</taxon>
        <taxon>Notothenioidei</taxon>
        <taxon>Channichthyidae</taxon>
        <taxon>Chaenocephalus</taxon>
    </lineage>
</organism>
<keyword evidence="2" id="KW-1185">Reference proteome</keyword>
<evidence type="ECO:0000313" key="2">
    <source>
        <dbReference type="Proteomes" id="UP001057452"/>
    </source>
</evidence>
<dbReference type="Proteomes" id="UP001057452">
    <property type="component" value="Chromosome 17"/>
</dbReference>
<comment type="caution">
    <text evidence="1">The sequence shown here is derived from an EMBL/GenBank/DDBJ whole genome shotgun (WGS) entry which is preliminary data.</text>
</comment>
<gene>
    <name evidence="1" type="ORF">KUCAC02_018328</name>
</gene>
<sequence>MMSSSPVMSLSVAEIIDFLHLRVTPLLQEQLRKSKRQQDAQQEAKQERCYLLSDIFSSQDDFLELDNSQRTTDQSQL</sequence>
<name>A0ACB9W926_CHAAC</name>
<protein>
    <submittedName>
        <fullName evidence="1">Uncharacterized protein</fullName>
    </submittedName>
</protein>
<accession>A0ACB9W926</accession>
<reference evidence="1" key="1">
    <citation type="submission" date="2022-05" db="EMBL/GenBank/DDBJ databases">
        <title>Chromosome-level genome of Chaenocephalus aceratus.</title>
        <authorList>
            <person name="Park H."/>
        </authorList>
    </citation>
    <scope>NUCLEOTIDE SEQUENCE</scope>
    <source>
        <strain evidence="1">KU_202001</strain>
    </source>
</reference>
<proteinExistence type="predicted"/>